<keyword evidence="4" id="KW-0934">Plastid</keyword>
<feature type="binding site" evidence="5">
    <location>
        <position position="272"/>
    </location>
    <ligand>
        <name>chlorophyll a</name>
        <dbReference type="ChEBI" id="CHEBI:58416"/>
        <label>1</label>
    </ligand>
</feature>
<feature type="binding site" description="axial binding residue" evidence="5">
    <location>
        <position position="235"/>
    </location>
    <ligand>
        <name>chlorophyll b</name>
        <dbReference type="ChEBI" id="CHEBI:61721"/>
        <label>1</label>
    </ligand>
    <ligandPart>
        <name>Mg</name>
        <dbReference type="ChEBI" id="CHEBI:25107"/>
    </ligandPart>
</feature>
<evidence type="ECO:0000313" key="6">
    <source>
        <dbReference type="EMBL" id="OLP94122.1"/>
    </source>
</evidence>
<dbReference type="PANTHER" id="PTHR21649">
    <property type="entry name" value="CHLOROPHYLL A/B BINDING PROTEIN"/>
    <property type="match status" value="1"/>
</dbReference>
<dbReference type="Gene3D" id="1.10.3460.10">
    <property type="entry name" value="Chlorophyll a/b binding protein domain"/>
    <property type="match status" value="1"/>
</dbReference>
<feature type="binding site" evidence="5">
    <location>
        <position position="267"/>
    </location>
    <ligand>
        <name>chlorophyll a</name>
        <dbReference type="ChEBI" id="CHEBI:58416"/>
        <label>1</label>
    </ligand>
</feature>
<keyword evidence="7" id="KW-1185">Reference proteome</keyword>
<sequence length="306" mass="32017">MDSQIRCTLVSQNSIRGTDLVTVVTGLPSGTLLPGRGLQVLSSAASASCSSPHILVAMTKSTPLVAGALGTALYFTSPSFVPPAAPHAATAAPENIQRSAPAGGAFGLGATAVTAAAAMGSVAAARQRVARKAEAVLEEAEPPFDPKKEPGVTLPLFYFDPLGFAKEGDREGFYQLRSAELKHGRVAMIASLGMVFQHWFRLPGFEDVPSGIQAAITPPGTFGLLAIVALGGALEFTIFKQDPEMDPGDFGDPAGFGQTYTEWKDRELNNCRMGMVSFLGIVVAELATGKDGVEQIWTPLGNLKPE</sequence>
<keyword evidence="3" id="KW-0602">Photosynthesis</keyword>
<dbReference type="InterPro" id="IPR001344">
    <property type="entry name" value="Chloro_AB-bd_pln"/>
</dbReference>
<dbReference type="Proteomes" id="UP000186817">
    <property type="component" value="Unassembled WGS sequence"/>
</dbReference>
<dbReference type="GO" id="GO:0009507">
    <property type="term" value="C:chloroplast"/>
    <property type="evidence" value="ECO:0007669"/>
    <property type="project" value="UniProtKB-SubCell"/>
</dbReference>
<dbReference type="EMBL" id="LSRX01000555">
    <property type="protein sequence ID" value="OLP94122.1"/>
    <property type="molecule type" value="Genomic_DNA"/>
</dbReference>
<organism evidence="6 7">
    <name type="scientific">Symbiodinium microadriaticum</name>
    <name type="common">Dinoflagellate</name>
    <name type="synonym">Zooxanthella microadriatica</name>
    <dbReference type="NCBI Taxonomy" id="2951"/>
    <lineage>
        <taxon>Eukaryota</taxon>
        <taxon>Sar</taxon>
        <taxon>Alveolata</taxon>
        <taxon>Dinophyceae</taxon>
        <taxon>Suessiales</taxon>
        <taxon>Symbiodiniaceae</taxon>
        <taxon>Symbiodinium</taxon>
    </lineage>
</organism>
<dbReference type="InterPro" id="IPR022796">
    <property type="entry name" value="Chloroa_b-bind"/>
</dbReference>
<name>A0A1Q9DG09_SYMMI</name>
<feature type="binding site" evidence="5">
    <location>
        <position position="185"/>
    </location>
    <ligand>
        <name>chlorophyll b</name>
        <dbReference type="ChEBI" id="CHEBI:61721"/>
        <label>2</label>
    </ligand>
</feature>
<dbReference type="OrthoDB" id="423598at2759"/>
<evidence type="ECO:0000256" key="1">
    <source>
        <dbReference type="ARBA" id="ARBA00004229"/>
    </source>
</evidence>
<keyword evidence="5" id="KW-0148">Chlorophyll</keyword>
<evidence type="ECO:0000256" key="5">
    <source>
        <dbReference type="PIRSR" id="PIRSR601344-1"/>
    </source>
</evidence>
<dbReference type="AlphaFoldDB" id="A0A1Q9DG09"/>
<dbReference type="SUPFAM" id="SSF103511">
    <property type="entry name" value="Chlorophyll a-b binding protein"/>
    <property type="match status" value="1"/>
</dbReference>
<feature type="binding site" evidence="5">
    <location>
        <position position="183"/>
    </location>
    <ligand>
        <name>chlorophyll a</name>
        <dbReference type="ChEBI" id="CHEBI:58416"/>
        <label>1</label>
    </ligand>
</feature>
<accession>A0A1Q9DG09</accession>
<dbReference type="Pfam" id="PF00504">
    <property type="entry name" value="Chloroa_b-bind"/>
    <property type="match status" value="1"/>
</dbReference>
<evidence type="ECO:0000313" key="7">
    <source>
        <dbReference type="Proteomes" id="UP000186817"/>
    </source>
</evidence>
<dbReference type="GO" id="GO:0016168">
    <property type="term" value="F:chlorophyll binding"/>
    <property type="evidence" value="ECO:0007669"/>
    <property type="project" value="UniProtKB-KW"/>
</dbReference>
<keyword evidence="2" id="KW-0150">Chloroplast</keyword>
<evidence type="ECO:0000256" key="4">
    <source>
        <dbReference type="ARBA" id="ARBA00022640"/>
    </source>
</evidence>
<dbReference type="GO" id="GO:0016020">
    <property type="term" value="C:membrane"/>
    <property type="evidence" value="ECO:0007669"/>
    <property type="project" value="InterPro"/>
</dbReference>
<feature type="binding site" evidence="5">
    <location>
        <position position="180"/>
    </location>
    <ligand>
        <name>chlorophyll a</name>
        <dbReference type="ChEBI" id="CHEBI:58416"/>
        <label>1</label>
    </ligand>
</feature>
<comment type="subcellular location">
    <subcellularLocation>
        <location evidence="1">Plastid</location>
        <location evidence="1">Chloroplast</location>
    </subcellularLocation>
</comment>
<evidence type="ECO:0000256" key="2">
    <source>
        <dbReference type="ARBA" id="ARBA00022528"/>
    </source>
</evidence>
<reference evidence="6 7" key="1">
    <citation type="submission" date="2016-02" db="EMBL/GenBank/DDBJ databases">
        <title>Genome analysis of coral dinoflagellate symbionts highlights evolutionary adaptations to a symbiotic lifestyle.</title>
        <authorList>
            <person name="Aranda M."/>
            <person name="Li Y."/>
            <person name="Liew Y.J."/>
            <person name="Baumgarten S."/>
            <person name="Simakov O."/>
            <person name="Wilson M."/>
            <person name="Piel J."/>
            <person name="Ashoor H."/>
            <person name="Bougouffa S."/>
            <person name="Bajic V.B."/>
            <person name="Ryu T."/>
            <person name="Ravasi T."/>
            <person name="Bayer T."/>
            <person name="Micklem G."/>
            <person name="Kim H."/>
            <person name="Bhak J."/>
            <person name="Lajeunesse T.C."/>
            <person name="Voolstra C.R."/>
        </authorList>
    </citation>
    <scope>NUCLEOTIDE SEQUENCE [LARGE SCALE GENOMIC DNA]</scope>
    <source>
        <strain evidence="6 7">CCMP2467</strain>
    </source>
</reference>
<proteinExistence type="predicted"/>
<protein>
    <submittedName>
        <fullName evidence="6">Fucoxanthin-chlorophyll a-c binding protein A, chloroplastic</fullName>
    </submittedName>
</protein>
<dbReference type="OMA" id="FLELAVW"/>
<feature type="binding site" evidence="5">
    <location>
        <position position="270"/>
    </location>
    <ligand>
        <name>chlorophyll a</name>
        <dbReference type="ChEBI" id="CHEBI:58416"/>
        <label>1</label>
    </ligand>
</feature>
<keyword evidence="5" id="KW-0157">Chromophore</keyword>
<evidence type="ECO:0000256" key="3">
    <source>
        <dbReference type="ARBA" id="ARBA00022531"/>
    </source>
</evidence>
<gene>
    <name evidence="6" type="primary">FCPA</name>
    <name evidence="6" type="ORF">AK812_SmicGene23877</name>
</gene>
<comment type="caution">
    <text evidence="6">The sequence shown here is derived from an EMBL/GenBank/DDBJ whole genome shotgun (WGS) entry which is preliminary data.</text>
</comment>
<dbReference type="GO" id="GO:0009765">
    <property type="term" value="P:photosynthesis, light harvesting"/>
    <property type="evidence" value="ECO:0007669"/>
    <property type="project" value="InterPro"/>
</dbReference>